<feature type="region of interest" description="Disordered" evidence="1">
    <location>
        <begin position="267"/>
        <end position="298"/>
    </location>
</feature>
<dbReference type="AlphaFoldDB" id="A0A9N8PXX0"/>
<proteinExistence type="predicted"/>
<comment type="caution">
    <text evidence="2">The sequence shown here is derived from an EMBL/GenBank/DDBJ whole genome shotgun (WGS) entry which is preliminary data.</text>
</comment>
<dbReference type="Proteomes" id="UP000745764">
    <property type="component" value="Unassembled WGS sequence"/>
</dbReference>
<gene>
    <name evidence="2" type="ORF">AWRI4620_LOCUS8801</name>
</gene>
<keyword evidence="3" id="KW-1185">Reference proteome</keyword>
<organism evidence="2 3">
    <name type="scientific">Aureobasidium uvarum</name>
    <dbReference type="NCBI Taxonomy" id="2773716"/>
    <lineage>
        <taxon>Eukaryota</taxon>
        <taxon>Fungi</taxon>
        <taxon>Dikarya</taxon>
        <taxon>Ascomycota</taxon>
        <taxon>Pezizomycotina</taxon>
        <taxon>Dothideomycetes</taxon>
        <taxon>Dothideomycetidae</taxon>
        <taxon>Dothideales</taxon>
        <taxon>Saccotheciaceae</taxon>
        <taxon>Aureobasidium</taxon>
    </lineage>
</organism>
<feature type="compositionally biased region" description="Basic and acidic residues" evidence="1">
    <location>
        <begin position="280"/>
        <end position="291"/>
    </location>
</feature>
<accession>A0A9N8PXX0</accession>
<name>A0A9N8PXX0_9PEZI</name>
<reference evidence="2" key="1">
    <citation type="submission" date="2020-06" db="EMBL/GenBank/DDBJ databases">
        <authorList>
            <person name="Onetto C."/>
        </authorList>
    </citation>
    <scope>NUCLEOTIDE SEQUENCE</scope>
</reference>
<dbReference type="EMBL" id="CAINUL010000018">
    <property type="protein sequence ID" value="CAD0114546.1"/>
    <property type="molecule type" value="Genomic_DNA"/>
</dbReference>
<dbReference type="OrthoDB" id="3832528at2759"/>
<protein>
    <submittedName>
        <fullName evidence="2">Uncharacterized protein</fullName>
    </submittedName>
</protein>
<evidence type="ECO:0000313" key="2">
    <source>
        <dbReference type="EMBL" id="CAD0114546.1"/>
    </source>
</evidence>
<evidence type="ECO:0000313" key="3">
    <source>
        <dbReference type="Proteomes" id="UP000745764"/>
    </source>
</evidence>
<sequence length="309" mass="34414">MPGIIDPPAPLGPITREMLIQLMTLARDTSFPDAQIRAICDTVTQENVSDSIELLRRLHASQETSLVLTSAASPVQSISSFESRPQARPVKRTSSEPGAVLCADTFYRLCKDDRIKLQRLSAFCPFTLVFRKCPHGGGCQLEHICWVCSTACSCHRHRLTFIQDAQCKRPASCRFSHKVAPTCDSVFDGTRCSRTRRLVNDNKKRACPRNHDYKVRLFMGAMRVSHELGFYGVDRDKIDPNVAFVKKIGDVVESDWMASDVEEIHSEHEGNVPAAGVEESETHDCGDKENTENVAGGDAVPNTDLMWFS</sequence>
<evidence type="ECO:0000256" key="1">
    <source>
        <dbReference type="SAM" id="MobiDB-lite"/>
    </source>
</evidence>